<dbReference type="SUPFAM" id="SSF57845">
    <property type="entry name" value="B-box zinc-binding domain"/>
    <property type="match status" value="1"/>
</dbReference>
<keyword evidence="9" id="KW-1185">Reference proteome</keyword>
<dbReference type="GO" id="GO:0016567">
    <property type="term" value="P:protein ubiquitination"/>
    <property type="evidence" value="ECO:0007669"/>
    <property type="project" value="InterPro"/>
</dbReference>
<feature type="domain" description="B30.2/SPRY" evidence="7">
    <location>
        <begin position="274"/>
        <end position="460"/>
    </location>
</feature>
<evidence type="ECO:0000313" key="8">
    <source>
        <dbReference type="Ensembl" id="ENSGACP00000014488.2"/>
    </source>
</evidence>
<reference evidence="8 9" key="1">
    <citation type="journal article" date="2021" name="G3 (Bethesda)">
        <title>Improved contiguity of the threespine stickleback genome using long-read sequencing.</title>
        <authorList>
            <person name="Nath S."/>
            <person name="Shaw D.E."/>
            <person name="White M.A."/>
        </authorList>
    </citation>
    <scope>NUCLEOTIDE SEQUENCE [LARGE SCALE GENOMIC DNA]</scope>
    <source>
        <strain evidence="8 9">Lake Benthic</strain>
    </source>
</reference>
<dbReference type="InterPro" id="IPR050143">
    <property type="entry name" value="TRIM/RBCC"/>
</dbReference>
<dbReference type="eggNOG" id="KOG2177">
    <property type="taxonomic scope" value="Eukaryota"/>
</dbReference>
<dbReference type="Gene3D" id="3.30.40.10">
    <property type="entry name" value="Zinc/RING finger domain, C3HC4 (zinc finger)"/>
    <property type="match status" value="1"/>
</dbReference>
<organism evidence="8 9">
    <name type="scientific">Gasterosteus aculeatus aculeatus</name>
    <name type="common">three-spined stickleback</name>
    <dbReference type="NCBI Taxonomy" id="481459"/>
    <lineage>
        <taxon>Eukaryota</taxon>
        <taxon>Metazoa</taxon>
        <taxon>Chordata</taxon>
        <taxon>Craniata</taxon>
        <taxon>Vertebrata</taxon>
        <taxon>Euteleostomi</taxon>
        <taxon>Actinopterygii</taxon>
        <taxon>Neopterygii</taxon>
        <taxon>Teleostei</taxon>
        <taxon>Neoteleostei</taxon>
        <taxon>Acanthomorphata</taxon>
        <taxon>Eupercaria</taxon>
        <taxon>Perciformes</taxon>
        <taxon>Cottioidei</taxon>
        <taxon>Gasterosteales</taxon>
        <taxon>Gasterosteidae</taxon>
        <taxon>Gasterosteus</taxon>
    </lineage>
</organism>
<dbReference type="Pfam" id="PF00643">
    <property type="entry name" value="zf-B_box"/>
    <property type="match status" value="1"/>
</dbReference>
<dbReference type="PROSITE" id="PS50188">
    <property type="entry name" value="B302_SPRY"/>
    <property type="match status" value="1"/>
</dbReference>
<feature type="domain" description="RING-type" evidence="5">
    <location>
        <begin position="14"/>
        <end position="54"/>
    </location>
</feature>
<evidence type="ECO:0000256" key="2">
    <source>
        <dbReference type="ARBA" id="ARBA00022771"/>
    </source>
</evidence>
<dbReference type="Bgee" id="ENSGACG00000010950">
    <property type="expression patterns" value="Expressed in intestinal epithelial cell and 10 other cell types or tissues"/>
</dbReference>
<evidence type="ECO:0000256" key="1">
    <source>
        <dbReference type="ARBA" id="ARBA00022723"/>
    </source>
</evidence>
<reference evidence="8" key="3">
    <citation type="submission" date="2025-09" db="UniProtKB">
        <authorList>
            <consortium name="Ensembl"/>
        </authorList>
    </citation>
    <scope>IDENTIFICATION</scope>
</reference>
<dbReference type="SMART" id="SM00589">
    <property type="entry name" value="PRY"/>
    <property type="match status" value="1"/>
</dbReference>
<dbReference type="InterPro" id="IPR003879">
    <property type="entry name" value="Butyrophylin_SPRY"/>
</dbReference>
<proteinExistence type="predicted"/>
<name>G3PA64_GASAC</name>
<dbReference type="InterPro" id="IPR001841">
    <property type="entry name" value="Znf_RING"/>
</dbReference>
<dbReference type="InterPro" id="IPR027370">
    <property type="entry name" value="Znf-RING_euk"/>
</dbReference>
<dbReference type="GO" id="GO:0004842">
    <property type="term" value="F:ubiquitin-protein transferase activity"/>
    <property type="evidence" value="ECO:0007669"/>
    <property type="project" value="InterPro"/>
</dbReference>
<evidence type="ECO:0000256" key="4">
    <source>
        <dbReference type="PROSITE-ProRule" id="PRU00024"/>
    </source>
</evidence>
<dbReference type="SMART" id="SM00184">
    <property type="entry name" value="RING"/>
    <property type="match status" value="1"/>
</dbReference>
<dbReference type="InterPro" id="IPR043136">
    <property type="entry name" value="B30.2/SPRY_sf"/>
</dbReference>
<keyword evidence="3" id="KW-0862">Zinc</keyword>
<dbReference type="Ensembl" id="ENSGACT00000014514.2">
    <property type="protein sequence ID" value="ENSGACP00000014488.2"/>
    <property type="gene ID" value="ENSGACG00000010950.2"/>
</dbReference>
<dbReference type="PANTHER" id="PTHR24103">
    <property type="entry name" value="E3 UBIQUITIN-PROTEIN LIGASE TRIM"/>
    <property type="match status" value="1"/>
</dbReference>
<dbReference type="InterPro" id="IPR000315">
    <property type="entry name" value="Znf_B-box"/>
</dbReference>
<dbReference type="PROSITE" id="PS00518">
    <property type="entry name" value="ZF_RING_1"/>
    <property type="match status" value="1"/>
</dbReference>
<dbReference type="OMA" id="MANHIKL"/>
<dbReference type="SMART" id="SM00504">
    <property type="entry name" value="Ubox"/>
    <property type="match status" value="1"/>
</dbReference>
<feature type="domain" description="B box-type" evidence="6">
    <location>
        <begin position="86"/>
        <end position="127"/>
    </location>
</feature>
<dbReference type="PRINTS" id="PR01407">
    <property type="entry name" value="BUTYPHLNCDUF"/>
</dbReference>
<dbReference type="SUPFAM" id="SSF49899">
    <property type="entry name" value="Concanavalin A-like lectins/glucanases"/>
    <property type="match status" value="1"/>
</dbReference>
<keyword evidence="2 4" id="KW-0863">Zinc-finger</keyword>
<evidence type="ECO:0000259" key="6">
    <source>
        <dbReference type="PROSITE" id="PS50119"/>
    </source>
</evidence>
<dbReference type="GeneTree" id="ENSGT00970000193390"/>
<dbReference type="Pfam" id="PF13445">
    <property type="entry name" value="zf-RING_UBOX"/>
    <property type="match status" value="1"/>
</dbReference>
<keyword evidence="1" id="KW-0479">Metal-binding</keyword>
<dbReference type="PROSITE" id="PS50119">
    <property type="entry name" value="ZF_BBOX"/>
    <property type="match status" value="1"/>
</dbReference>
<dbReference type="SUPFAM" id="SSF57850">
    <property type="entry name" value="RING/U-box"/>
    <property type="match status" value="1"/>
</dbReference>
<dbReference type="InParanoid" id="G3PA64"/>
<evidence type="ECO:0000259" key="5">
    <source>
        <dbReference type="PROSITE" id="PS50089"/>
    </source>
</evidence>
<evidence type="ECO:0000313" key="9">
    <source>
        <dbReference type="Proteomes" id="UP000007635"/>
    </source>
</evidence>
<sequence>MASSTSLSEMDFTCPVCCDIFHDPVVLLCGHSFCEHCIQEWWTQSRLKTCPVCQELFPMAQPARNLALRNLSDAVRQEKIQRANATSEEMCDLHGEKLKLFCCYDRQLVCVICRDAQKHKKHNCVPLDEAVGPCKAQLKLSMVNLKTKLGRFKAQKSKCDKIAGHIKWQAQQTEKTIKEEFQKLYHFLQADEAARIEAVRKEAKFKSVAIDIAIVNLTADIASLSDKLKAVEMEMAADDLSFMLNVKSNIERSQCKLPYPEVPWGALIDEAKHLGNLLFAVWQKMKNIIQYTPVTLDPNTGSSRVTISEHMTRCAKSYKNQPLPENPERTLCSDVLGSEGFSSGAHSWDVEVGGYWFLGVAPRTNVRTYENVWGIYINGCLERLFERDQGNNSKVVSEHSFPQNVRVHLDYDKGILSFFDLDRKTRVHTIKCAFTQTVFPCFSENAKILPYEFSVRTREPR</sequence>
<dbReference type="InterPro" id="IPR017907">
    <property type="entry name" value="Znf_RING_CS"/>
</dbReference>
<evidence type="ECO:0000259" key="7">
    <source>
        <dbReference type="PROSITE" id="PS50188"/>
    </source>
</evidence>
<dbReference type="AlphaFoldDB" id="G3PA64"/>
<dbReference type="PROSITE" id="PS50089">
    <property type="entry name" value="ZF_RING_2"/>
    <property type="match status" value="1"/>
</dbReference>
<dbReference type="STRING" id="69293.ENSGACP00000014488"/>
<dbReference type="InterPro" id="IPR013320">
    <property type="entry name" value="ConA-like_dom_sf"/>
</dbReference>
<dbReference type="InterPro" id="IPR013083">
    <property type="entry name" value="Znf_RING/FYVE/PHD"/>
</dbReference>
<dbReference type="Proteomes" id="UP000007635">
    <property type="component" value="Chromosome XVIII"/>
</dbReference>
<dbReference type="GeneID" id="120808330"/>
<accession>G3PA64</accession>
<dbReference type="InterPro" id="IPR001870">
    <property type="entry name" value="B30.2/SPRY"/>
</dbReference>
<reference evidence="8" key="2">
    <citation type="submission" date="2025-08" db="UniProtKB">
        <authorList>
            <consortium name="Ensembl"/>
        </authorList>
    </citation>
    <scope>IDENTIFICATION</scope>
</reference>
<dbReference type="RefSeq" id="XP_040017128.1">
    <property type="nucleotide sequence ID" value="XM_040161194.1"/>
</dbReference>
<evidence type="ECO:0000256" key="3">
    <source>
        <dbReference type="ARBA" id="ARBA00022833"/>
    </source>
</evidence>
<dbReference type="Pfam" id="PF13765">
    <property type="entry name" value="PRY"/>
    <property type="match status" value="1"/>
</dbReference>
<protein>
    <submittedName>
        <fullName evidence="8">Uncharacterized protein</fullName>
    </submittedName>
</protein>
<dbReference type="InterPro" id="IPR003613">
    <property type="entry name" value="Ubox_domain"/>
</dbReference>
<dbReference type="Gene3D" id="3.30.160.60">
    <property type="entry name" value="Classic Zinc Finger"/>
    <property type="match status" value="1"/>
</dbReference>
<dbReference type="SMART" id="SM00336">
    <property type="entry name" value="BBOX"/>
    <property type="match status" value="1"/>
</dbReference>
<dbReference type="InterPro" id="IPR006574">
    <property type="entry name" value="PRY"/>
</dbReference>
<dbReference type="GO" id="GO:0008270">
    <property type="term" value="F:zinc ion binding"/>
    <property type="evidence" value="ECO:0007669"/>
    <property type="project" value="UniProtKB-KW"/>
</dbReference>
<dbReference type="Gene3D" id="2.60.120.920">
    <property type="match status" value="1"/>
</dbReference>